<feature type="region of interest" description="Disordered" evidence="1">
    <location>
        <begin position="1"/>
        <end position="47"/>
    </location>
</feature>
<accession>A0A835RFW5</accession>
<dbReference type="EMBL" id="JADCNM010000003">
    <property type="protein sequence ID" value="KAG0489718.1"/>
    <property type="molecule type" value="Genomic_DNA"/>
</dbReference>
<dbReference type="Proteomes" id="UP000639772">
    <property type="component" value="Chromosome 3"/>
</dbReference>
<feature type="compositionally biased region" description="Polar residues" evidence="1">
    <location>
        <begin position="14"/>
        <end position="24"/>
    </location>
</feature>
<proteinExistence type="predicted"/>
<gene>
    <name evidence="2" type="ORF">HPP92_006581</name>
</gene>
<protein>
    <submittedName>
        <fullName evidence="2">Uncharacterized protein</fullName>
    </submittedName>
</protein>
<evidence type="ECO:0000313" key="3">
    <source>
        <dbReference type="Proteomes" id="UP000639772"/>
    </source>
</evidence>
<evidence type="ECO:0000313" key="2">
    <source>
        <dbReference type="EMBL" id="KAG0489718.1"/>
    </source>
</evidence>
<dbReference type="AlphaFoldDB" id="A0A835RFW5"/>
<evidence type="ECO:0000256" key="1">
    <source>
        <dbReference type="SAM" id="MobiDB-lite"/>
    </source>
</evidence>
<name>A0A835RFW5_VANPL</name>
<reference evidence="2 3" key="1">
    <citation type="journal article" date="2020" name="Nat. Food">
        <title>A phased Vanilla planifolia genome enables genetic improvement of flavour and production.</title>
        <authorList>
            <person name="Hasing T."/>
            <person name="Tang H."/>
            <person name="Brym M."/>
            <person name="Khazi F."/>
            <person name="Huang T."/>
            <person name="Chambers A.H."/>
        </authorList>
    </citation>
    <scope>NUCLEOTIDE SEQUENCE [LARGE SCALE GENOMIC DNA]</scope>
    <source>
        <tissue evidence="2">Leaf</tissue>
    </source>
</reference>
<comment type="caution">
    <text evidence="2">The sequence shown here is derived from an EMBL/GenBank/DDBJ whole genome shotgun (WGS) entry which is preliminary data.</text>
</comment>
<organism evidence="2 3">
    <name type="scientific">Vanilla planifolia</name>
    <name type="common">Vanilla</name>
    <dbReference type="NCBI Taxonomy" id="51239"/>
    <lineage>
        <taxon>Eukaryota</taxon>
        <taxon>Viridiplantae</taxon>
        <taxon>Streptophyta</taxon>
        <taxon>Embryophyta</taxon>
        <taxon>Tracheophyta</taxon>
        <taxon>Spermatophyta</taxon>
        <taxon>Magnoliopsida</taxon>
        <taxon>Liliopsida</taxon>
        <taxon>Asparagales</taxon>
        <taxon>Orchidaceae</taxon>
        <taxon>Vanilloideae</taxon>
        <taxon>Vanilleae</taxon>
        <taxon>Vanilla</taxon>
    </lineage>
</organism>
<sequence length="172" mass="18898">MLVPELRGRVTVASEETSNSSPANQPAVAGAPTPSQPQPTQSDQDKIISPVWKGCRDMFTMDYRNPPFSSPGFRHMPEQLRHQARFVNSGSVISWLLKDVSAAIGARGRVKWCAWGHDSADNMAVVHSTGANCGCFVQLQKIYAAFWLYINLLLMDLRSSPSGPHKGSNEQD</sequence>